<dbReference type="GO" id="GO:0005524">
    <property type="term" value="F:ATP binding"/>
    <property type="evidence" value="ECO:0007669"/>
    <property type="project" value="UniProtKB-UniRule"/>
</dbReference>
<dbReference type="Pfam" id="PF00069">
    <property type="entry name" value="Pkinase"/>
    <property type="match status" value="1"/>
</dbReference>
<evidence type="ECO:0000256" key="1">
    <source>
        <dbReference type="ARBA" id="ARBA00022679"/>
    </source>
</evidence>
<dbReference type="Gene3D" id="3.30.200.20">
    <property type="entry name" value="Phosphorylase Kinase, domain 1"/>
    <property type="match status" value="1"/>
</dbReference>
<dbReference type="PROSITE" id="PS00107">
    <property type="entry name" value="PROTEIN_KINASE_ATP"/>
    <property type="match status" value="1"/>
</dbReference>
<evidence type="ECO:0000256" key="5">
    <source>
        <dbReference type="PROSITE-ProRule" id="PRU10141"/>
    </source>
</evidence>
<evidence type="ECO:0000256" key="2">
    <source>
        <dbReference type="ARBA" id="ARBA00022741"/>
    </source>
</evidence>
<dbReference type="CDD" id="cd14014">
    <property type="entry name" value="STKc_PknB_like"/>
    <property type="match status" value="1"/>
</dbReference>
<dbReference type="PANTHER" id="PTHR43289">
    <property type="entry name" value="MITOGEN-ACTIVATED PROTEIN KINASE KINASE KINASE 20-RELATED"/>
    <property type="match status" value="1"/>
</dbReference>
<feature type="transmembrane region" description="Helical" evidence="6">
    <location>
        <begin position="27"/>
        <end position="45"/>
    </location>
</feature>
<keyword evidence="2 5" id="KW-0547">Nucleotide-binding</keyword>
<dbReference type="InterPro" id="IPR008271">
    <property type="entry name" value="Ser/Thr_kinase_AS"/>
</dbReference>
<dbReference type="PANTHER" id="PTHR43289:SF6">
    <property type="entry name" value="SERINE_THREONINE-PROTEIN KINASE NEKL-3"/>
    <property type="match status" value="1"/>
</dbReference>
<gene>
    <name evidence="8" type="primary">pknB_6</name>
    <name evidence="8" type="ORF">Mal4_07230</name>
</gene>
<evidence type="ECO:0000256" key="6">
    <source>
        <dbReference type="SAM" id="Phobius"/>
    </source>
</evidence>
<protein>
    <submittedName>
        <fullName evidence="8">Serine/threonine-protein kinase PknB</fullName>
        <ecNumber evidence="8">2.7.11.1</ecNumber>
    </submittedName>
</protein>
<feature type="binding site" evidence="5">
    <location>
        <position position="435"/>
    </location>
    <ligand>
        <name>ATP</name>
        <dbReference type="ChEBI" id="CHEBI:30616"/>
    </ligand>
</feature>
<keyword evidence="3 8" id="KW-0418">Kinase</keyword>
<keyword evidence="6" id="KW-0472">Membrane</keyword>
<dbReference type="EC" id="2.7.11.1" evidence="8"/>
<reference evidence="8 9" key="1">
    <citation type="submission" date="2019-02" db="EMBL/GenBank/DDBJ databases">
        <title>Deep-cultivation of Planctomycetes and their phenomic and genomic characterization uncovers novel biology.</title>
        <authorList>
            <person name="Wiegand S."/>
            <person name="Jogler M."/>
            <person name="Boedeker C."/>
            <person name="Pinto D."/>
            <person name="Vollmers J."/>
            <person name="Rivas-Marin E."/>
            <person name="Kohn T."/>
            <person name="Peeters S.H."/>
            <person name="Heuer A."/>
            <person name="Rast P."/>
            <person name="Oberbeckmann S."/>
            <person name="Bunk B."/>
            <person name="Jeske O."/>
            <person name="Meyerdierks A."/>
            <person name="Storesund J.E."/>
            <person name="Kallscheuer N."/>
            <person name="Luecker S."/>
            <person name="Lage O.M."/>
            <person name="Pohl T."/>
            <person name="Merkel B.J."/>
            <person name="Hornburger P."/>
            <person name="Mueller R.-W."/>
            <person name="Bruemmer F."/>
            <person name="Labrenz M."/>
            <person name="Spormann A.M."/>
            <person name="Op den Camp H."/>
            <person name="Overmann J."/>
            <person name="Amann R."/>
            <person name="Jetten M.S.M."/>
            <person name="Mascher T."/>
            <person name="Medema M.H."/>
            <person name="Devos D.P."/>
            <person name="Kaster A.-K."/>
            <person name="Ovreas L."/>
            <person name="Rohde M."/>
            <person name="Galperin M.Y."/>
            <person name="Jogler C."/>
        </authorList>
    </citation>
    <scope>NUCLEOTIDE SEQUENCE [LARGE SCALE GENOMIC DNA]</scope>
    <source>
        <strain evidence="8 9">Mal4</strain>
    </source>
</reference>
<dbReference type="KEGG" id="mri:Mal4_07230"/>
<keyword evidence="6" id="KW-0812">Transmembrane</keyword>
<dbReference type="GO" id="GO:0004674">
    <property type="term" value="F:protein serine/threonine kinase activity"/>
    <property type="evidence" value="ECO:0007669"/>
    <property type="project" value="UniProtKB-EC"/>
</dbReference>
<accession>A0A517Z1S9</accession>
<evidence type="ECO:0000259" key="7">
    <source>
        <dbReference type="PROSITE" id="PS50011"/>
    </source>
</evidence>
<dbReference type="Gene3D" id="1.10.510.10">
    <property type="entry name" value="Transferase(Phosphotransferase) domain 1"/>
    <property type="match status" value="1"/>
</dbReference>
<keyword evidence="1 8" id="KW-0808">Transferase</keyword>
<dbReference type="EMBL" id="CP036275">
    <property type="protein sequence ID" value="QDU36437.1"/>
    <property type="molecule type" value="Genomic_DNA"/>
</dbReference>
<dbReference type="InterPro" id="IPR017441">
    <property type="entry name" value="Protein_kinase_ATP_BS"/>
</dbReference>
<keyword evidence="4 5" id="KW-0067">ATP-binding</keyword>
<keyword evidence="6" id="KW-1133">Transmembrane helix</keyword>
<dbReference type="InterPro" id="IPR000719">
    <property type="entry name" value="Prot_kinase_dom"/>
</dbReference>
<evidence type="ECO:0000256" key="3">
    <source>
        <dbReference type="ARBA" id="ARBA00022777"/>
    </source>
</evidence>
<dbReference type="Proteomes" id="UP000320496">
    <property type="component" value="Chromosome"/>
</dbReference>
<organism evidence="8 9">
    <name type="scientific">Maioricimonas rarisocia</name>
    <dbReference type="NCBI Taxonomy" id="2528026"/>
    <lineage>
        <taxon>Bacteria</taxon>
        <taxon>Pseudomonadati</taxon>
        <taxon>Planctomycetota</taxon>
        <taxon>Planctomycetia</taxon>
        <taxon>Planctomycetales</taxon>
        <taxon>Planctomycetaceae</taxon>
        <taxon>Maioricimonas</taxon>
    </lineage>
</organism>
<feature type="transmembrane region" description="Helical" evidence="6">
    <location>
        <begin position="365"/>
        <end position="387"/>
    </location>
</feature>
<dbReference type="SMART" id="SM00220">
    <property type="entry name" value="S_TKc"/>
    <property type="match status" value="1"/>
</dbReference>
<dbReference type="Gene3D" id="3.30.450.20">
    <property type="entry name" value="PAS domain"/>
    <property type="match status" value="1"/>
</dbReference>
<dbReference type="PROSITE" id="PS00108">
    <property type="entry name" value="PROTEIN_KINASE_ST"/>
    <property type="match status" value="1"/>
</dbReference>
<keyword evidence="9" id="KW-1185">Reference proteome</keyword>
<dbReference type="SUPFAM" id="SSF56112">
    <property type="entry name" value="Protein kinase-like (PK-like)"/>
    <property type="match status" value="1"/>
</dbReference>
<evidence type="ECO:0000256" key="4">
    <source>
        <dbReference type="ARBA" id="ARBA00022840"/>
    </source>
</evidence>
<proteinExistence type="predicted"/>
<feature type="domain" description="Protein kinase" evidence="7">
    <location>
        <begin position="406"/>
        <end position="671"/>
    </location>
</feature>
<evidence type="ECO:0000313" key="9">
    <source>
        <dbReference type="Proteomes" id="UP000320496"/>
    </source>
</evidence>
<dbReference type="InterPro" id="IPR011009">
    <property type="entry name" value="Kinase-like_dom_sf"/>
</dbReference>
<evidence type="ECO:0000313" key="8">
    <source>
        <dbReference type="EMBL" id="QDU36437.1"/>
    </source>
</evidence>
<name>A0A517Z1S9_9PLAN</name>
<dbReference type="AlphaFoldDB" id="A0A517Z1S9"/>
<dbReference type="PROSITE" id="PS50011">
    <property type="entry name" value="PROTEIN_KINASE_DOM"/>
    <property type="match status" value="1"/>
</dbReference>
<sequence>MSGFVNARARSVVRSLSATNIFLRRQIWIWPIIAAIVLGTIGWFLRQAIEQQLRMEMASEMETILRTDVKAMQIWLRSEEENAKSAAGNAELREVMLQLVEMAEQEETTQLDLLTSEELADFRERMQPIVDARGYQGYAVLTRGGRVAASELNEPVGMVLPAAEAEELWAHVDEHGATVTRPRKSIVALRNEEGLPQAGVPTMFALAGVPDETGETALMLGLRIRPEDEFTEILHIARAGESGETYAFDRDGVLISQSRFDDQLRLIGLVTENTDSILNLSVRDPGRNLVEGFRTQVPRSQQPLTRMATSAIAGESGVDVDGYRDYRGVPVIGAWTWLPEYEFGVATELDRAEAYRPLVILRSAFWGLFALLAAAALAIFVFTIIVARLNREARMAELEAKRLGQYTLDEKLGEGGMGVVYRAHHAMLNRPTAVKFLSVDGTNEEALVRFEREVKLTSQLNHPNTIAVYDYGRTDEGTFFYAMEYLDGIDLEELVTRFGPQPPGRVISILTQICGSLDEAHGQGLIHRDVKPANIVLNRRGGLYDFVKLLDFGLVKAVDSRKQASLTASGSMSGTPLYLSPEAIQHPEEVDHRSDLYAVGAVGYYLLTGTTVFDGASVVDIVRQHVEATPDRPSQRLGRDVDTDLENVLLRCLAKPANERPDSANALRTMLQECKATTSWSETDARKWWSLNSPLESNGNTAGTATVIQAATVVGAEPPDAVSEDS</sequence>